<protein>
    <submittedName>
        <fullName evidence="1">Uncharacterized protein</fullName>
    </submittedName>
</protein>
<organism evidence="1 2">
    <name type="scientific">Cudoniella acicularis</name>
    <dbReference type="NCBI Taxonomy" id="354080"/>
    <lineage>
        <taxon>Eukaryota</taxon>
        <taxon>Fungi</taxon>
        <taxon>Dikarya</taxon>
        <taxon>Ascomycota</taxon>
        <taxon>Pezizomycotina</taxon>
        <taxon>Leotiomycetes</taxon>
        <taxon>Helotiales</taxon>
        <taxon>Tricladiaceae</taxon>
        <taxon>Cudoniella</taxon>
    </lineage>
</organism>
<gene>
    <name evidence="1" type="ORF">G7Y89_g11503</name>
</gene>
<proteinExistence type="predicted"/>
<dbReference type="Proteomes" id="UP000566819">
    <property type="component" value="Unassembled WGS sequence"/>
</dbReference>
<evidence type="ECO:0000313" key="2">
    <source>
        <dbReference type="Proteomes" id="UP000566819"/>
    </source>
</evidence>
<accession>A0A8H4W026</accession>
<dbReference type="OrthoDB" id="4958164at2759"/>
<dbReference type="AlphaFoldDB" id="A0A8H4W026"/>
<dbReference type="EMBL" id="JAAMPI010001111">
    <property type="protein sequence ID" value="KAF4626655.1"/>
    <property type="molecule type" value="Genomic_DNA"/>
</dbReference>
<evidence type="ECO:0000313" key="1">
    <source>
        <dbReference type="EMBL" id="KAF4626655.1"/>
    </source>
</evidence>
<name>A0A8H4W026_9HELO</name>
<reference evidence="1 2" key="1">
    <citation type="submission" date="2020-03" db="EMBL/GenBank/DDBJ databases">
        <title>Draft Genome Sequence of Cudoniella acicularis.</title>
        <authorList>
            <person name="Buettner E."/>
            <person name="Kellner H."/>
        </authorList>
    </citation>
    <scope>NUCLEOTIDE SEQUENCE [LARGE SCALE GENOMIC DNA]</scope>
    <source>
        <strain evidence="1 2">DSM 108380</strain>
    </source>
</reference>
<sequence>MTYDDMNTETLIRSKIKGREGRTVVSRTSVATEATSESLLAPRIAQTPSLFKMIEQRNKENDRLRHKLAY</sequence>
<comment type="caution">
    <text evidence="1">The sequence shown here is derived from an EMBL/GenBank/DDBJ whole genome shotgun (WGS) entry which is preliminary data.</text>
</comment>
<keyword evidence="2" id="KW-1185">Reference proteome</keyword>